<dbReference type="InterPro" id="IPR012336">
    <property type="entry name" value="Thioredoxin-like_fold"/>
</dbReference>
<evidence type="ECO:0000259" key="6">
    <source>
        <dbReference type="PROSITE" id="PS51352"/>
    </source>
</evidence>
<evidence type="ECO:0000256" key="1">
    <source>
        <dbReference type="ARBA" id="ARBA00005791"/>
    </source>
</evidence>
<proteinExistence type="inferred from homology"/>
<evidence type="ECO:0000256" key="5">
    <source>
        <dbReference type="ARBA" id="ARBA00023284"/>
    </source>
</evidence>
<feature type="domain" description="Thioredoxin" evidence="6">
    <location>
        <begin position="33"/>
        <end position="217"/>
    </location>
</feature>
<gene>
    <name evidence="7" type="ORF">GCM10009668_13690</name>
</gene>
<keyword evidence="4" id="KW-1015">Disulfide bond</keyword>
<comment type="similarity">
    <text evidence="1">Belongs to the thioredoxin family. DsbA subfamily.</text>
</comment>
<name>A0ABN1TQ85_9ACTN</name>
<keyword evidence="2" id="KW-0732">Signal</keyword>
<accession>A0ABN1TQ85</accession>
<keyword evidence="5" id="KW-0676">Redox-active center</keyword>
<protein>
    <recommendedName>
        <fullName evidence="6">Thioredoxin domain-containing protein</fullName>
    </recommendedName>
</protein>
<dbReference type="SUPFAM" id="SSF52833">
    <property type="entry name" value="Thioredoxin-like"/>
    <property type="match status" value="1"/>
</dbReference>
<evidence type="ECO:0000256" key="2">
    <source>
        <dbReference type="ARBA" id="ARBA00022729"/>
    </source>
</evidence>
<keyword evidence="8" id="KW-1185">Reference proteome</keyword>
<evidence type="ECO:0000256" key="4">
    <source>
        <dbReference type="ARBA" id="ARBA00023157"/>
    </source>
</evidence>
<dbReference type="EMBL" id="BAAALG010000005">
    <property type="protein sequence ID" value="GAA1097740.1"/>
    <property type="molecule type" value="Genomic_DNA"/>
</dbReference>
<dbReference type="InterPro" id="IPR036249">
    <property type="entry name" value="Thioredoxin-like_sf"/>
</dbReference>
<dbReference type="InterPro" id="IPR013766">
    <property type="entry name" value="Thioredoxin_domain"/>
</dbReference>
<dbReference type="PROSITE" id="PS51352">
    <property type="entry name" value="THIOREDOXIN_2"/>
    <property type="match status" value="1"/>
</dbReference>
<sequence length="218" mass="24650">MGLVRAQTKLAAIVAALIVLTVGFVWMQSDDGPKEASTAAERSALVRPDSRILGEKGDGKVTFVEFLDFECEGCRAAYPYVEEMREKYGDEVTFVVRYFPMRGHFNSERAARSVESAARQGKFEAMYAKMFATQEEWGEQRKPLDDLFRGFAEELGLDMAVYDADYSSTEVKERIQRDIADGESLEVRGTPTFYVNGKPFQPQYVEDFEKVLDEALGR</sequence>
<evidence type="ECO:0000256" key="3">
    <source>
        <dbReference type="ARBA" id="ARBA00023002"/>
    </source>
</evidence>
<dbReference type="Proteomes" id="UP001501581">
    <property type="component" value="Unassembled WGS sequence"/>
</dbReference>
<organism evidence="7 8">
    <name type="scientific">Nocardioides dubius</name>
    <dbReference type="NCBI Taxonomy" id="317019"/>
    <lineage>
        <taxon>Bacteria</taxon>
        <taxon>Bacillati</taxon>
        <taxon>Actinomycetota</taxon>
        <taxon>Actinomycetes</taxon>
        <taxon>Propionibacteriales</taxon>
        <taxon>Nocardioidaceae</taxon>
        <taxon>Nocardioides</taxon>
    </lineage>
</organism>
<dbReference type="Pfam" id="PF13462">
    <property type="entry name" value="Thioredoxin_4"/>
    <property type="match status" value="1"/>
</dbReference>
<evidence type="ECO:0000313" key="8">
    <source>
        <dbReference type="Proteomes" id="UP001501581"/>
    </source>
</evidence>
<evidence type="ECO:0000313" key="7">
    <source>
        <dbReference type="EMBL" id="GAA1097740.1"/>
    </source>
</evidence>
<dbReference type="PANTHER" id="PTHR13887">
    <property type="entry name" value="GLUTATHIONE S-TRANSFERASE KAPPA"/>
    <property type="match status" value="1"/>
</dbReference>
<dbReference type="PANTHER" id="PTHR13887:SF14">
    <property type="entry name" value="DISULFIDE BOND FORMATION PROTEIN D"/>
    <property type="match status" value="1"/>
</dbReference>
<comment type="caution">
    <text evidence="7">The sequence shown here is derived from an EMBL/GenBank/DDBJ whole genome shotgun (WGS) entry which is preliminary data.</text>
</comment>
<dbReference type="Gene3D" id="3.40.30.10">
    <property type="entry name" value="Glutaredoxin"/>
    <property type="match status" value="1"/>
</dbReference>
<keyword evidence="3" id="KW-0560">Oxidoreductase</keyword>
<reference evidence="7 8" key="1">
    <citation type="journal article" date="2019" name="Int. J. Syst. Evol. Microbiol.">
        <title>The Global Catalogue of Microorganisms (GCM) 10K type strain sequencing project: providing services to taxonomists for standard genome sequencing and annotation.</title>
        <authorList>
            <consortium name="The Broad Institute Genomics Platform"/>
            <consortium name="The Broad Institute Genome Sequencing Center for Infectious Disease"/>
            <person name="Wu L."/>
            <person name="Ma J."/>
        </authorList>
    </citation>
    <scope>NUCLEOTIDE SEQUENCE [LARGE SCALE GENOMIC DNA]</scope>
    <source>
        <strain evidence="7 8">JCM 13008</strain>
    </source>
</reference>